<accession>A0A5C5X8H8</accession>
<proteinExistence type="predicted"/>
<dbReference type="PROSITE" id="PS51257">
    <property type="entry name" value="PROKAR_LIPOPROTEIN"/>
    <property type="match status" value="1"/>
</dbReference>
<reference evidence="1 2" key="1">
    <citation type="submission" date="2019-02" db="EMBL/GenBank/DDBJ databases">
        <title>Deep-cultivation of Planctomycetes and their phenomic and genomic characterization uncovers novel biology.</title>
        <authorList>
            <person name="Wiegand S."/>
            <person name="Jogler M."/>
            <person name="Boedeker C."/>
            <person name="Pinto D."/>
            <person name="Vollmers J."/>
            <person name="Rivas-Marin E."/>
            <person name="Kohn T."/>
            <person name="Peeters S.H."/>
            <person name="Heuer A."/>
            <person name="Rast P."/>
            <person name="Oberbeckmann S."/>
            <person name="Bunk B."/>
            <person name="Jeske O."/>
            <person name="Meyerdierks A."/>
            <person name="Storesund J.E."/>
            <person name="Kallscheuer N."/>
            <person name="Luecker S."/>
            <person name="Lage O.M."/>
            <person name="Pohl T."/>
            <person name="Merkel B.J."/>
            <person name="Hornburger P."/>
            <person name="Mueller R.-W."/>
            <person name="Bruemmer F."/>
            <person name="Labrenz M."/>
            <person name="Spormann A.M."/>
            <person name="Op Den Camp H."/>
            <person name="Overmann J."/>
            <person name="Amann R."/>
            <person name="Jetten M.S.M."/>
            <person name="Mascher T."/>
            <person name="Medema M.H."/>
            <person name="Devos D.P."/>
            <person name="Kaster A.-K."/>
            <person name="Ovreas L."/>
            <person name="Rohde M."/>
            <person name="Galperin M.Y."/>
            <person name="Jogler C."/>
        </authorList>
    </citation>
    <scope>NUCLEOTIDE SEQUENCE [LARGE SCALE GENOMIC DNA]</scope>
    <source>
        <strain evidence="1 2">Pan54</strain>
    </source>
</reference>
<protein>
    <submittedName>
        <fullName evidence="1">Uncharacterized protein</fullName>
    </submittedName>
</protein>
<dbReference type="Gene3D" id="3.40.50.10610">
    <property type="entry name" value="ABC-type transport auxiliary lipoprotein component"/>
    <property type="match status" value="1"/>
</dbReference>
<dbReference type="Proteomes" id="UP000316095">
    <property type="component" value="Unassembled WGS sequence"/>
</dbReference>
<dbReference type="AlphaFoldDB" id="A0A5C5X8H8"/>
<comment type="caution">
    <text evidence="1">The sequence shown here is derived from an EMBL/GenBank/DDBJ whole genome shotgun (WGS) entry which is preliminary data.</text>
</comment>
<evidence type="ECO:0000313" key="1">
    <source>
        <dbReference type="EMBL" id="TWT59316.1"/>
    </source>
</evidence>
<dbReference type="RefSeq" id="WP_146501473.1">
    <property type="nucleotide sequence ID" value="NZ_SJPG01000001.1"/>
</dbReference>
<organism evidence="1 2">
    <name type="scientific">Rubinisphaera italica</name>
    <dbReference type="NCBI Taxonomy" id="2527969"/>
    <lineage>
        <taxon>Bacteria</taxon>
        <taxon>Pseudomonadati</taxon>
        <taxon>Planctomycetota</taxon>
        <taxon>Planctomycetia</taxon>
        <taxon>Planctomycetales</taxon>
        <taxon>Planctomycetaceae</taxon>
        <taxon>Rubinisphaera</taxon>
    </lineage>
</organism>
<dbReference type="OrthoDB" id="241736at2"/>
<evidence type="ECO:0000313" key="2">
    <source>
        <dbReference type="Proteomes" id="UP000316095"/>
    </source>
</evidence>
<sequence length="359" mass="40603">MRPQTRILILIISGLLSGFSGCAIVQVGVSNPAPNLSRIAIAPFVNLSPERSVDGRRFAEAYFTELQKTPGFQVIPIGVVETAMAEHQINLDSPEDMLKLVEILDADSICFGAITEYTPYYPPRLGLQISWYTPGIPEFQPGIAVDPQMRKKIELECREAEAESSSWSRRLKKAWKEKSCSTAQLNPFRNKTEIRAQNADGEIDPLQAEWDRALQKALQLIYEQNPPLSLPVHIGPGFESPSQVAALRPQAMPPDEMEKYLAPEMHQEIEVYEDPFAYGSSQPYMSYTRVFDGADADFTASLRNYLELSGDQRSGGWTGHLHRSEDFIRFCMHRMILEMLQLHGGEARKRFVFTSRKYK</sequence>
<gene>
    <name evidence="1" type="ORF">Pan54_00160</name>
</gene>
<name>A0A5C5X8H8_9PLAN</name>
<keyword evidence="2" id="KW-1185">Reference proteome</keyword>
<dbReference type="EMBL" id="SJPG01000001">
    <property type="protein sequence ID" value="TWT59316.1"/>
    <property type="molecule type" value="Genomic_DNA"/>
</dbReference>